<dbReference type="InterPro" id="IPR002156">
    <property type="entry name" value="RNaseH_domain"/>
</dbReference>
<feature type="domain" description="FMR1-interacting protein 1 conserved" evidence="2">
    <location>
        <begin position="236"/>
        <end position="276"/>
    </location>
</feature>
<dbReference type="PANTHER" id="PTHR13309:SF0">
    <property type="entry name" value="FMR1-INTERACTING PROTEIN NUFIP1"/>
    <property type="match status" value="1"/>
</dbReference>
<dbReference type="InterPro" id="IPR044730">
    <property type="entry name" value="RNase_H-like_dom_plant"/>
</dbReference>
<name>A0ABR0WAE8_REHGL</name>
<feature type="compositionally biased region" description="Polar residues" evidence="1">
    <location>
        <begin position="184"/>
        <end position="206"/>
    </location>
</feature>
<dbReference type="CDD" id="cd06222">
    <property type="entry name" value="RNase_H_like"/>
    <property type="match status" value="1"/>
</dbReference>
<dbReference type="Pfam" id="PF10453">
    <property type="entry name" value="NUFIP1"/>
    <property type="match status" value="1"/>
</dbReference>
<gene>
    <name evidence="4" type="ORF">DH2020_023595</name>
</gene>
<evidence type="ECO:0000313" key="5">
    <source>
        <dbReference type="Proteomes" id="UP001318860"/>
    </source>
</evidence>
<sequence length="512" mass="57151">MINNDASISAAGGTCLGAIFGDHEGRKVNSFIKFLLAEYEVVVVEALAWKEALVLAQSMGLHKVILETDNATIFNKLQASKSDFSYLGSLQNLNTNNLSQLFAHNAVNPPQLLPNGQLNVSSLVQNVNQLLQMQMTNCGPQNLGPFANARMGLANGNGVVPQSVDGNAPKHLKDNAAVTKDFGSPQTQRNQNGFSPGAAKSQSNAGVVNGDNDRKNSWRKSHNKNFIGNHKQDASQRGSLVLNYTEQEIQQWREARRKNYPSNANMEKKSKENPTQAEVMDAVAKMRRQQLKEILAKQAELGCEVAEVPSYYLSDSELQTDSRQQNYKEFGKRENFHKKFDKKGKFHQIDRFPKRQRPDNSNSANLQNQSNRFNKKQRMANGCTTNPQTDNKREPSLLKKLLSCDIKRDKRHLLQVFRFMVMNSFFENWPEKSLKFPEVIVKESGDENAILEEKPQVVKGDASDGLNSATVENYTVDDSCSALGKNVASCSIAYAVAEDEVERSQEDGEIMD</sequence>
<evidence type="ECO:0000259" key="2">
    <source>
        <dbReference type="Pfam" id="PF10453"/>
    </source>
</evidence>
<evidence type="ECO:0000256" key="1">
    <source>
        <dbReference type="SAM" id="MobiDB-lite"/>
    </source>
</evidence>
<feature type="region of interest" description="Disordered" evidence="1">
    <location>
        <begin position="342"/>
        <end position="394"/>
    </location>
</feature>
<reference evidence="4 5" key="1">
    <citation type="journal article" date="2021" name="Comput. Struct. Biotechnol. J.">
        <title>De novo genome assembly of the potent medicinal plant Rehmannia glutinosa using nanopore technology.</title>
        <authorList>
            <person name="Ma L."/>
            <person name="Dong C."/>
            <person name="Song C."/>
            <person name="Wang X."/>
            <person name="Zheng X."/>
            <person name="Niu Y."/>
            <person name="Chen S."/>
            <person name="Feng W."/>
        </authorList>
    </citation>
    <scope>NUCLEOTIDE SEQUENCE [LARGE SCALE GENOMIC DNA]</scope>
    <source>
        <strain evidence="4">DH-2019</strain>
    </source>
</reference>
<evidence type="ECO:0008006" key="6">
    <source>
        <dbReference type="Google" id="ProtNLM"/>
    </source>
</evidence>
<evidence type="ECO:0000259" key="3">
    <source>
        <dbReference type="Pfam" id="PF13456"/>
    </source>
</evidence>
<dbReference type="InterPro" id="IPR039136">
    <property type="entry name" value="NUFIP1-like"/>
</dbReference>
<dbReference type="PANTHER" id="PTHR13309">
    <property type="entry name" value="NUCLEAR FRAGILE X MENTAL RETARDATION PROTEIN INTERACTING PROTEIN 1"/>
    <property type="match status" value="1"/>
</dbReference>
<accession>A0ABR0WAE8</accession>
<evidence type="ECO:0000313" key="4">
    <source>
        <dbReference type="EMBL" id="KAK6143247.1"/>
    </source>
</evidence>
<keyword evidence="5" id="KW-1185">Reference proteome</keyword>
<feature type="region of interest" description="Disordered" evidence="1">
    <location>
        <begin position="181"/>
        <end position="234"/>
    </location>
</feature>
<feature type="domain" description="RNase H type-1" evidence="3">
    <location>
        <begin position="14"/>
        <end position="87"/>
    </location>
</feature>
<feature type="compositionally biased region" description="Basic and acidic residues" evidence="1">
    <location>
        <begin position="347"/>
        <end position="358"/>
    </location>
</feature>
<organism evidence="4 5">
    <name type="scientific">Rehmannia glutinosa</name>
    <name type="common">Chinese foxglove</name>
    <dbReference type="NCBI Taxonomy" id="99300"/>
    <lineage>
        <taxon>Eukaryota</taxon>
        <taxon>Viridiplantae</taxon>
        <taxon>Streptophyta</taxon>
        <taxon>Embryophyta</taxon>
        <taxon>Tracheophyta</taxon>
        <taxon>Spermatophyta</taxon>
        <taxon>Magnoliopsida</taxon>
        <taxon>eudicotyledons</taxon>
        <taxon>Gunneridae</taxon>
        <taxon>Pentapetalae</taxon>
        <taxon>asterids</taxon>
        <taxon>lamiids</taxon>
        <taxon>Lamiales</taxon>
        <taxon>Orobanchaceae</taxon>
        <taxon>Rehmannieae</taxon>
        <taxon>Rehmannia</taxon>
    </lineage>
</organism>
<dbReference type="Proteomes" id="UP001318860">
    <property type="component" value="Unassembled WGS sequence"/>
</dbReference>
<dbReference type="Pfam" id="PF13456">
    <property type="entry name" value="RVT_3"/>
    <property type="match status" value="1"/>
</dbReference>
<protein>
    <recommendedName>
        <fullName evidence="6">RNase H type-1 domain-containing protein</fullName>
    </recommendedName>
</protein>
<feature type="compositionally biased region" description="Low complexity" evidence="1">
    <location>
        <begin position="360"/>
        <end position="371"/>
    </location>
</feature>
<proteinExistence type="predicted"/>
<comment type="caution">
    <text evidence="4">The sequence shown here is derived from an EMBL/GenBank/DDBJ whole genome shotgun (WGS) entry which is preliminary data.</text>
</comment>
<dbReference type="InterPro" id="IPR019496">
    <property type="entry name" value="NUFIP1_cons_dom"/>
</dbReference>
<dbReference type="EMBL" id="JABTTQ020000013">
    <property type="protein sequence ID" value="KAK6143247.1"/>
    <property type="molecule type" value="Genomic_DNA"/>
</dbReference>